<evidence type="ECO:0000313" key="3">
    <source>
        <dbReference type="Proteomes" id="UP001642360"/>
    </source>
</evidence>
<dbReference type="Proteomes" id="UP001642360">
    <property type="component" value="Unassembled WGS sequence"/>
</dbReference>
<evidence type="ECO:0000256" key="1">
    <source>
        <dbReference type="SAM" id="MobiDB-lite"/>
    </source>
</evidence>
<keyword evidence="3" id="KW-1185">Reference proteome</keyword>
<dbReference type="AlphaFoldDB" id="A0ABC8QPB0"/>
<name>A0ABC8QPB0_9AQUA</name>
<sequence>MEVRNVLEDSRGGFKGPNSVDGMGGVLEEWNSQFGPGKQRQLREMSVIKNRKLRRNGEEGRRGLYL</sequence>
<reference evidence="2 3" key="1">
    <citation type="submission" date="2024-02" db="EMBL/GenBank/DDBJ databases">
        <authorList>
            <person name="Vignale AGUSTIN F."/>
            <person name="Sosa J E."/>
            <person name="Modenutti C."/>
        </authorList>
    </citation>
    <scope>NUCLEOTIDE SEQUENCE [LARGE SCALE GENOMIC DNA]</scope>
</reference>
<feature type="compositionally biased region" description="Basic and acidic residues" evidence="1">
    <location>
        <begin position="1"/>
        <end position="12"/>
    </location>
</feature>
<protein>
    <submittedName>
        <fullName evidence="2">Uncharacterized protein</fullName>
    </submittedName>
</protein>
<accession>A0ABC8QPB0</accession>
<dbReference type="EMBL" id="CAUOFW020000470">
    <property type="protein sequence ID" value="CAK9134539.1"/>
    <property type="molecule type" value="Genomic_DNA"/>
</dbReference>
<comment type="caution">
    <text evidence="2">The sequence shown here is derived from an EMBL/GenBank/DDBJ whole genome shotgun (WGS) entry which is preliminary data.</text>
</comment>
<proteinExistence type="predicted"/>
<feature type="region of interest" description="Disordered" evidence="1">
    <location>
        <begin position="1"/>
        <end position="21"/>
    </location>
</feature>
<evidence type="ECO:0000313" key="2">
    <source>
        <dbReference type="EMBL" id="CAK9134539.1"/>
    </source>
</evidence>
<organism evidence="2 3">
    <name type="scientific">Ilex paraguariensis</name>
    <name type="common">yerba mate</name>
    <dbReference type="NCBI Taxonomy" id="185542"/>
    <lineage>
        <taxon>Eukaryota</taxon>
        <taxon>Viridiplantae</taxon>
        <taxon>Streptophyta</taxon>
        <taxon>Embryophyta</taxon>
        <taxon>Tracheophyta</taxon>
        <taxon>Spermatophyta</taxon>
        <taxon>Magnoliopsida</taxon>
        <taxon>eudicotyledons</taxon>
        <taxon>Gunneridae</taxon>
        <taxon>Pentapetalae</taxon>
        <taxon>asterids</taxon>
        <taxon>campanulids</taxon>
        <taxon>Aquifoliales</taxon>
        <taxon>Aquifoliaceae</taxon>
        <taxon>Ilex</taxon>
    </lineage>
</organism>
<gene>
    <name evidence="2" type="ORF">ILEXP_LOCUS1472</name>
</gene>